<proteinExistence type="predicted"/>
<evidence type="ECO:0000256" key="3">
    <source>
        <dbReference type="ARBA" id="ARBA00022989"/>
    </source>
</evidence>
<dbReference type="STRING" id="437022.CC99x_00127"/>
<dbReference type="GO" id="GO:0005886">
    <property type="term" value="C:plasma membrane"/>
    <property type="evidence" value="ECO:0007669"/>
    <property type="project" value="InterPro"/>
</dbReference>
<dbReference type="RefSeq" id="WP_057622589.1">
    <property type="nucleotide sequence ID" value="NZ_LKHV02000001.1"/>
</dbReference>
<keyword evidence="9" id="KW-1185">Reference proteome</keyword>
<evidence type="ECO:0000313" key="7">
    <source>
        <dbReference type="EMBL" id="KRG19906.1"/>
    </source>
</evidence>
<name>A0A0Q9YQD5_9GAMM</name>
<keyword evidence="2 5" id="KW-0812">Transmembrane</keyword>
<evidence type="ECO:0000313" key="8">
    <source>
        <dbReference type="EMBL" id="MCS5708513.1"/>
    </source>
</evidence>
<dbReference type="Pfam" id="PF04357">
    <property type="entry name" value="TamB"/>
    <property type="match status" value="1"/>
</dbReference>
<dbReference type="PANTHER" id="PTHR36985">
    <property type="entry name" value="TRANSLOCATION AND ASSEMBLY MODULE SUBUNIT TAMB"/>
    <property type="match status" value="1"/>
</dbReference>
<evidence type="ECO:0000256" key="2">
    <source>
        <dbReference type="ARBA" id="ARBA00022692"/>
    </source>
</evidence>
<evidence type="ECO:0000256" key="4">
    <source>
        <dbReference type="ARBA" id="ARBA00023136"/>
    </source>
</evidence>
<comment type="caution">
    <text evidence="7">The sequence shown here is derived from an EMBL/GenBank/DDBJ whole genome shotgun (WGS) entry which is preliminary data.</text>
</comment>
<evidence type="ECO:0000259" key="6">
    <source>
        <dbReference type="Pfam" id="PF04357"/>
    </source>
</evidence>
<dbReference type="InterPro" id="IPR007452">
    <property type="entry name" value="TamB_C"/>
</dbReference>
<comment type="subcellular location">
    <subcellularLocation>
        <location evidence="1">Membrane</location>
        <topology evidence="1">Single-pass membrane protein</topology>
    </subcellularLocation>
</comment>
<organism evidence="7">
    <name type="scientific">Candidatus Berkiella cookevillensis</name>
    <dbReference type="NCBI Taxonomy" id="437022"/>
    <lineage>
        <taxon>Bacteria</taxon>
        <taxon>Pseudomonadati</taxon>
        <taxon>Pseudomonadota</taxon>
        <taxon>Gammaproteobacteria</taxon>
        <taxon>Candidatus Berkiellales</taxon>
        <taxon>Candidatus Berkiellaceae</taxon>
        <taxon>Candidatus Berkiella</taxon>
    </lineage>
</organism>
<keyword evidence="4 5" id="KW-0472">Membrane</keyword>
<dbReference type="EMBL" id="LKHV01000001">
    <property type="protein sequence ID" value="KRG19906.1"/>
    <property type="molecule type" value="Genomic_DNA"/>
</dbReference>
<dbReference type="GO" id="GO:0009306">
    <property type="term" value="P:protein secretion"/>
    <property type="evidence" value="ECO:0007669"/>
    <property type="project" value="InterPro"/>
</dbReference>
<evidence type="ECO:0000256" key="1">
    <source>
        <dbReference type="ARBA" id="ARBA00004167"/>
    </source>
</evidence>
<dbReference type="OrthoDB" id="7784409at2"/>
<evidence type="ECO:0000313" key="9">
    <source>
        <dbReference type="Proteomes" id="UP000051494"/>
    </source>
</evidence>
<accession>A0A0Q9YQD5</accession>
<dbReference type="AlphaFoldDB" id="A0A0Q9YQD5"/>
<reference evidence="8" key="3">
    <citation type="submission" date="2021-06" db="EMBL/GenBank/DDBJ databases">
        <title>Genomic Description and Analysis of Intracellular Bacteria, Candidatus Berkiella cookevillensis and Candidatus Berkiella aquae.</title>
        <authorList>
            <person name="Kidane D.T."/>
            <person name="Mehari Y.T."/>
            <person name="Rice F.C."/>
            <person name="Arivett B.A."/>
            <person name="Farone A.L."/>
            <person name="Berk S.G."/>
            <person name="Farone M.B."/>
        </authorList>
    </citation>
    <scope>NUCLEOTIDE SEQUENCE</scope>
    <source>
        <strain evidence="8">CC99</strain>
    </source>
</reference>
<reference evidence="8" key="2">
    <citation type="journal article" date="2016" name="Genome Announc.">
        <title>Draft Genome Sequences of Two Novel Amoeba-Resistant Intranuclear Bacteria, 'Candidatus Berkiella cookevillensis' and 'Candidatus Berkiella aquae'.</title>
        <authorList>
            <person name="Mehari Y.T."/>
            <person name="Arivett B.A."/>
            <person name="Farone A.L."/>
            <person name="Gunderson J.H."/>
            <person name="Farone M.B."/>
        </authorList>
    </citation>
    <scope>NUCLEOTIDE SEQUENCE</scope>
    <source>
        <strain evidence="8">CC99</strain>
    </source>
</reference>
<gene>
    <name evidence="7" type="primary">tamB_1</name>
    <name evidence="7" type="ORF">CC99x_00127</name>
    <name evidence="8" type="ORF">CC99x_006280</name>
</gene>
<dbReference type="PANTHER" id="PTHR36985:SF1">
    <property type="entry name" value="TRANSLOCATION AND ASSEMBLY MODULE SUBUNIT TAMB"/>
    <property type="match status" value="1"/>
</dbReference>
<keyword evidence="3 5" id="KW-1133">Transmembrane helix</keyword>
<feature type="domain" description="Translocation and assembly module TamB C-terminal" evidence="6">
    <location>
        <begin position="845"/>
        <end position="1185"/>
    </location>
</feature>
<dbReference type="Proteomes" id="UP000051494">
    <property type="component" value="Unassembled WGS sequence"/>
</dbReference>
<protein>
    <submittedName>
        <fullName evidence="7">Translocation and assembly module TamB</fullName>
    </submittedName>
    <submittedName>
        <fullName evidence="8">Translocation/assembly module TamB</fullName>
    </submittedName>
</protein>
<evidence type="ECO:0000256" key="5">
    <source>
        <dbReference type="SAM" id="Phobius"/>
    </source>
</evidence>
<feature type="transmembrane region" description="Helical" evidence="5">
    <location>
        <begin position="12"/>
        <end position="31"/>
    </location>
</feature>
<dbReference type="GO" id="GO:0097347">
    <property type="term" value="C:TAM protein secretion complex"/>
    <property type="evidence" value="ECO:0007669"/>
    <property type="project" value="TreeGrafter"/>
</dbReference>
<reference evidence="7" key="1">
    <citation type="submission" date="2015-09" db="EMBL/GenBank/DDBJ databases">
        <title>Draft Genome Sequences of Two Novel Amoeba-resistant Intranuclear Bacteria, Candidatus Berkiella cookevillensis and Candidatus Berkiella aquae.</title>
        <authorList>
            <person name="Mehari Y.T."/>
            <person name="Arivett B.A."/>
            <person name="Farone A.L."/>
            <person name="Gunderson J.H."/>
            <person name="Farone M.B."/>
        </authorList>
    </citation>
    <scope>NUCLEOTIDE SEQUENCE [LARGE SCALE GENOMIC DNA]</scope>
    <source>
        <strain evidence="7">CC99</strain>
    </source>
</reference>
<sequence>MLKILKNIAKLIFWLPTSMAVIILLFLLIPAGQKIFLSSAIDLFNDYSDYQVVLNNIKGNLLSDFSIEELSLSHHSDGLLYTVKELSVIWQLQSLFEKKIHIEKLNIQSLFVADKKNNTETPPEKSNQSFSLESLVIPLVIEELQVNILKNHKIFIVDGDVNLITQAIHLKLSDSHKTTLLNLNTRAEQEKTEFMLSFTEEKPYLLDEIYPLDVAYYPIKSTITGDFSLKKEGYSLNVMSENTEIYQEQFKIEGALNIFDNKRIEIKQVKIGYKDGNTILSGLYDDNTLAMKADILQFPIPAFLYNEVELSKGFLDGALNIEGNLYDPFVKGSITYNAVLKDTQRSYLAPFKIDNNFSIKKKNLVLNANVELDKKTALGVTLSTHLADFPAFDIEQPLNAKILVKSKLENLPPIFTYDLKGTLKADLVLLGNYPKPNITGNLSIDADLKNFSVPSLSHGDLEILPGIADAKILASGNIFNPKINVAINYKTSLNKNDRFSGSVINANANAIVANKQLNIEMAINADDKPTLEIFAQSDWASLISFNERKALNAKIKIKSSLDNLSQVFNKKSYQVSGILDSDLQILGTYENPQILGDMRILKGFYHDQNVSLSIDNVDIYALIEENHKLILKKCKATINDGKFAAKGYYSSDAQQFDFSLNGASATLLRFLPISILKGSVSAEGNISGTHDKPNMDITAKVENFYIDSDSLLNRALNFNVDLSLKEDLLIAHSVLDGHRSKLSDITFQSSWNDIMHFNADKPFFAKIKSQTDMSAISQLLILDKKEFYGTLETDLRFEGTLEKPQLFGSFNISKGGFDDENFAIHLKNIDLNAVANGDKVHLRKLSIQDDARGKAEFNGVIDLAREDVAGLAVNGTLNKMRLFNSDKYQGIVDANLKLDGNLLAPRLSGKIDFSELNIKVPDSFQSNVPEINVISKADFEKSLKKKSAFEIMLDLVVGIDKRAFIRGKGLDAELGGKLQITGSHTQPIFHGKLQVLKGKYVFLNKKFIITKGNVQVDKEDVYLDFRAESKVSNLTAIVEITGSPEKAKIKVSSIPVLPEDEIIAKLLFGHEIKKLTPIQAVRLASTLSSLNNMQSRGGSLDLLDKTRSLLKFDLLDVNSSDTQPFSIGAGKYLFDKVYVGGQQGATLQDSKLSIQIEATDNITIESSGGPGTSGNDIKIFWKKDY</sequence>
<dbReference type="EMBL" id="LKHV02000001">
    <property type="protein sequence ID" value="MCS5708513.1"/>
    <property type="molecule type" value="Genomic_DNA"/>
</dbReference>